<dbReference type="SMART" id="SM00220">
    <property type="entry name" value="S_TKc"/>
    <property type="match status" value="1"/>
</dbReference>
<reference evidence="27" key="1">
    <citation type="submission" date="2025-08" db="UniProtKB">
        <authorList>
            <consortium name="Ensembl"/>
        </authorList>
    </citation>
    <scope>IDENTIFICATION</scope>
</reference>
<comment type="catalytic activity">
    <reaction evidence="21">
        <text>L-threonyl-[protein] + ATP = O-phospho-L-threonyl-[protein] + ADP + H(+)</text>
        <dbReference type="Rhea" id="RHEA:46608"/>
        <dbReference type="Rhea" id="RHEA-COMP:11060"/>
        <dbReference type="Rhea" id="RHEA-COMP:11605"/>
        <dbReference type="ChEBI" id="CHEBI:15378"/>
        <dbReference type="ChEBI" id="CHEBI:30013"/>
        <dbReference type="ChEBI" id="CHEBI:30616"/>
        <dbReference type="ChEBI" id="CHEBI:61977"/>
        <dbReference type="ChEBI" id="CHEBI:456216"/>
        <dbReference type="EC" id="2.7.11.1"/>
    </reaction>
</comment>
<evidence type="ECO:0000256" key="14">
    <source>
        <dbReference type="ARBA" id="ARBA00022777"/>
    </source>
</evidence>
<evidence type="ECO:0000256" key="5">
    <source>
        <dbReference type="ARBA" id="ARBA00008874"/>
    </source>
</evidence>
<dbReference type="GO" id="GO:0005811">
    <property type="term" value="C:lipid droplet"/>
    <property type="evidence" value="ECO:0007669"/>
    <property type="project" value="UniProtKB-SubCell"/>
</dbReference>
<dbReference type="GO" id="GO:0045121">
    <property type="term" value="C:membrane raft"/>
    <property type="evidence" value="ECO:0007669"/>
    <property type="project" value="UniProtKB-SubCell"/>
</dbReference>
<keyword evidence="11" id="KW-0808">Transferase</keyword>
<dbReference type="GO" id="GO:0046330">
    <property type="term" value="P:positive regulation of JNK cascade"/>
    <property type="evidence" value="ECO:0007669"/>
    <property type="project" value="Ensembl"/>
</dbReference>
<evidence type="ECO:0000256" key="4">
    <source>
        <dbReference type="ARBA" id="ARBA00004502"/>
    </source>
</evidence>
<evidence type="ECO:0000256" key="9">
    <source>
        <dbReference type="ARBA" id="ARBA00022527"/>
    </source>
</evidence>
<name>A0A8C9U7T5_SERCA</name>
<dbReference type="SUPFAM" id="SSF56112">
    <property type="entry name" value="Protein kinase-like (PK-like)"/>
    <property type="match status" value="1"/>
</dbReference>
<evidence type="ECO:0000256" key="12">
    <source>
        <dbReference type="ARBA" id="ARBA00022741"/>
    </source>
</evidence>
<keyword evidence="8" id="KW-0963">Cytoplasm</keyword>
<evidence type="ECO:0000256" key="19">
    <source>
        <dbReference type="ARBA" id="ARBA00040009"/>
    </source>
</evidence>
<dbReference type="FunFam" id="3.30.200.20:FF:000029">
    <property type="entry name" value="Serine/threonine-protein kinase TAO2, putative"/>
    <property type="match status" value="1"/>
</dbReference>
<dbReference type="GO" id="GO:0005886">
    <property type="term" value="C:plasma membrane"/>
    <property type="evidence" value="ECO:0007669"/>
    <property type="project" value="UniProtKB-SubCell"/>
</dbReference>
<dbReference type="Pfam" id="PF00069">
    <property type="entry name" value="Pkinase"/>
    <property type="match status" value="1"/>
</dbReference>
<comment type="subcellular location">
    <subcellularLocation>
        <location evidence="1">Cell membrane</location>
        <topology evidence="1">Peripheral membrane protein</topology>
    </subcellularLocation>
    <subcellularLocation>
        <location evidence="3">Cytoplasm</location>
    </subcellularLocation>
    <subcellularLocation>
        <location evidence="4">Lipid droplet</location>
    </subcellularLocation>
    <subcellularLocation>
        <location evidence="2">Membrane raft</location>
    </subcellularLocation>
</comment>
<dbReference type="GO" id="GO:0000165">
    <property type="term" value="P:MAPK cascade"/>
    <property type="evidence" value="ECO:0007669"/>
    <property type="project" value="Ensembl"/>
</dbReference>
<keyword evidence="13" id="KW-0227">DNA damage</keyword>
<dbReference type="PROSITE" id="PS00107">
    <property type="entry name" value="PROTEIN_KINASE_ATP"/>
    <property type="match status" value="1"/>
</dbReference>
<dbReference type="PANTHER" id="PTHR47167:SF10">
    <property type="entry name" value="SERINE_THREONINE-PROTEIN KINASE TAO3"/>
    <property type="match status" value="1"/>
</dbReference>
<dbReference type="GO" id="GO:0005737">
    <property type="term" value="C:cytoplasm"/>
    <property type="evidence" value="ECO:0007669"/>
    <property type="project" value="UniProtKB-SubCell"/>
</dbReference>
<dbReference type="InterPro" id="IPR000719">
    <property type="entry name" value="Prot_kinase_dom"/>
</dbReference>
<dbReference type="CDD" id="cd06633">
    <property type="entry name" value="STKc_TAO3"/>
    <property type="match status" value="1"/>
</dbReference>
<keyword evidence="7" id="KW-1003">Cell membrane</keyword>
<evidence type="ECO:0000256" key="16">
    <source>
        <dbReference type="ARBA" id="ARBA00023054"/>
    </source>
</evidence>
<keyword evidence="17" id="KW-0472">Membrane</keyword>
<keyword evidence="14" id="KW-0418">Kinase</keyword>
<proteinExistence type="inferred from homology"/>
<evidence type="ECO:0000256" key="24">
    <source>
        <dbReference type="SAM" id="Coils"/>
    </source>
</evidence>
<evidence type="ECO:0000256" key="2">
    <source>
        <dbReference type="ARBA" id="ARBA00004285"/>
    </source>
</evidence>
<feature type="domain" description="Protein kinase" evidence="26">
    <location>
        <begin position="24"/>
        <end position="277"/>
    </location>
</feature>
<dbReference type="GeneTree" id="ENSGT00940000155735"/>
<dbReference type="PROSITE" id="PS50011">
    <property type="entry name" value="PROTEIN_KINASE_DOM"/>
    <property type="match status" value="1"/>
</dbReference>
<evidence type="ECO:0000256" key="18">
    <source>
        <dbReference type="ARBA" id="ARBA00023204"/>
    </source>
</evidence>
<keyword evidence="9" id="KW-0723">Serine/threonine-protein kinase</keyword>
<protein>
    <recommendedName>
        <fullName evidence="19">Serine/threonine-protein kinase TAO3</fullName>
        <ecNumber evidence="6">2.7.11.1</ecNumber>
    </recommendedName>
    <alternativeName>
        <fullName evidence="20">Thousand and one amino acid protein 3</fullName>
    </alternativeName>
</protein>
<evidence type="ECO:0000256" key="20">
    <source>
        <dbReference type="ARBA" id="ARBA00043013"/>
    </source>
</evidence>
<keyword evidence="10" id="KW-0551">Lipid droplet</keyword>
<evidence type="ECO:0000256" key="22">
    <source>
        <dbReference type="ARBA" id="ARBA00048679"/>
    </source>
</evidence>
<evidence type="ECO:0000256" key="13">
    <source>
        <dbReference type="ARBA" id="ARBA00022763"/>
    </source>
</evidence>
<evidence type="ECO:0000259" key="26">
    <source>
        <dbReference type="PROSITE" id="PS50011"/>
    </source>
</evidence>
<keyword evidence="12 23" id="KW-0547">Nucleotide-binding</keyword>
<evidence type="ECO:0000313" key="27">
    <source>
        <dbReference type="Ensembl" id="ENSSCAP00000005357.1"/>
    </source>
</evidence>
<dbReference type="GO" id="GO:0007095">
    <property type="term" value="P:mitotic G2 DNA damage checkpoint signaling"/>
    <property type="evidence" value="ECO:0007669"/>
    <property type="project" value="Ensembl"/>
</dbReference>
<keyword evidence="18" id="KW-0234">DNA repair</keyword>
<feature type="region of interest" description="Disordered" evidence="25">
    <location>
        <begin position="496"/>
        <end position="526"/>
    </location>
</feature>
<dbReference type="InterPro" id="IPR051234">
    <property type="entry name" value="TAO_STE20_kinase"/>
</dbReference>
<feature type="compositionally biased region" description="Basic and acidic residues" evidence="25">
    <location>
        <begin position="496"/>
        <end position="520"/>
    </location>
</feature>
<dbReference type="EC" id="2.7.11.1" evidence="6"/>
<dbReference type="AlphaFoldDB" id="A0A8C9U7T5"/>
<dbReference type="GO" id="GO:0046329">
    <property type="term" value="P:negative regulation of JNK cascade"/>
    <property type="evidence" value="ECO:0007669"/>
    <property type="project" value="Ensembl"/>
</dbReference>
<gene>
    <name evidence="27" type="primary">TAOK3</name>
</gene>
<reference evidence="27" key="2">
    <citation type="submission" date="2025-09" db="UniProtKB">
        <authorList>
            <consortium name="Ensembl"/>
        </authorList>
    </citation>
    <scope>IDENTIFICATION</scope>
</reference>
<evidence type="ECO:0000256" key="6">
    <source>
        <dbReference type="ARBA" id="ARBA00012513"/>
    </source>
</evidence>
<dbReference type="PANTHER" id="PTHR47167">
    <property type="entry name" value="SERINE/THREONINE-PROTEIN KINASE TAO1-LIKE PROTEIN"/>
    <property type="match status" value="1"/>
</dbReference>
<dbReference type="Ensembl" id="ENSSCAT00000006150.1">
    <property type="protein sequence ID" value="ENSSCAP00000005357.1"/>
    <property type="gene ID" value="ENSSCAG00000004289.1"/>
</dbReference>
<dbReference type="FunFam" id="1.10.510.10:FF:000030">
    <property type="entry name" value="Serine/threonine-protein kinase TAO2, putative"/>
    <property type="match status" value="1"/>
</dbReference>
<feature type="coiled-coil region" evidence="24">
    <location>
        <begin position="385"/>
        <end position="430"/>
    </location>
</feature>
<comment type="catalytic activity">
    <reaction evidence="22">
        <text>L-seryl-[protein] + ATP = O-phospho-L-seryl-[protein] + ADP + H(+)</text>
        <dbReference type="Rhea" id="RHEA:17989"/>
        <dbReference type="Rhea" id="RHEA-COMP:9863"/>
        <dbReference type="Rhea" id="RHEA-COMP:11604"/>
        <dbReference type="ChEBI" id="CHEBI:15378"/>
        <dbReference type="ChEBI" id="CHEBI:29999"/>
        <dbReference type="ChEBI" id="CHEBI:30616"/>
        <dbReference type="ChEBI" id="CHEBI:83421"/>
        <dbReference type="ChEBI" id="CHEBI:456216"/>
        <dbReference type="EC" id="2.7.11.1"/>
    </reaction>
</comment>
<dbReference type="InterPro" id="IPR017441">
    <property type="entry name" value="Protein_kinase_ATP_BS"/>
</dbReference>
<comment type="similarity">
    <text evidence="5">Belongs to the protein kinase superfamily. STE Ser/Thr protein kinase family. STE20 subfamily.</text>
</comment>
<dbReference type="GO" id="GO:0032874">
    <property type="term" value="P:positive regulation of stress-activated MAPK cascade"/>
    <property type="evidence" value="ECO:0007669"/>
    <property type="project" value="Ensembl"/>
</dbReference>
<feature type="coiled-coil region" evidence="24">
    <location>
        <begin position="689"/>
        <end position="765"/>
    </location>
</feature>
<evidence type="ECO:0000256" key="25">
    <source>
        <dbReference type="SAM" id="MobiDB-lite"/>
    </source>
</evidence>
<dbReference type="GO" id="GO:0006281">
    <property type="term" value="P:DNA repair"/>
    <property type="evidence" value="ECO:0007669"/>
    <property type="project" value="UniProtKB-KW"/>
</dbReference>
<evidence type="ECO:0000256" key="15">
    <source>
        <dbReference type="ARBA" id="ARBA00022840"/>
    </source>
</evidence>
<evidence type="ECO:0000256" key="11">
    <source>
        <dbReference type="ARBA" id="ARBA00022679"/>
    </source>
</evidence>
<dbReference type="Proteomes" id="UP000694409">
    <property type="component" value="Unassembled WGS sequence"/>
</dbReference>
<sequence length="906" mass="105632">MRKGVPKDPEIADLFYKDDPEEIFVGLHEIGHGSFGAVYFATNSHTNEVVAVKKMSYSGKQTNEKWQDIIKEVKFLQQLKHPNTIEYKGCYLKEHTAWLVMEYCLGSASDLLEVHKKPLQEVEIAAITHGALQGLAYLHSHCRIHRDIKAGNILLTEPGQVKLADFGSASIVSPANSFVGTPYWMAPEVILAMDEGQYDGKVDVWSLGITCIELAERKPPLFNMNAMSALYHIAQNDSPRLQSNEWSDSFRGFVDYCLQKIPQERPSSTDLLRHDFVRRERPPRVLLDLIQRTKDAVRELDNLQYRKMKKILFQETRNGPLNESQEEEEDHVFIRDEVGHRDRRPEVRPTQSVQNQALHYRNRERFATIKSASLVTRQIHEHEQENELREQMSGYKRMRRQHQKQLIALENKLKAEMDEHRLKLQKEVETHANNSSIELEKLAKKQVAVMEKEAKAAAADEKKFQQQILAQQKKDLATFLESQKKQYKLCKEKIKEEMNEDHSTPKKEKQERISKHKENLQHTQAEEEAQLLSQQRLYYDKNCRFFKRKTMIKRHEMEQQNIREELNKKRTQKEMEHAMLIRHDESTRELEYRQLHTLQKLRMDLIRLQHQTELENQLEYNKRRERELHRKHFMELRQQPKNLKAMEMQIKKQFQDTCKVQTKQYKALKNHQLEVTPKSEHKTILKSLKDEQTRKLAILAEQYEQSINEMMASQALRLDEAQEAECQALRLQLQQEMELLNAYQSKIKMQTEAQHERELQKLEQRVSLRRAHLEQKVPSRGDFGDTGRVELCWGLLTVLVDFGDTGRVELCWGQLAVLLDFGDLGQTGAVLGAAGCAPCRGDFGGHREAGAVLGAADCARCRSKRSSPPCRRNAARGSSFCWKGRSERLRRLTWRACGWASGIWSH</sequence>
<dbReference type="Gene3D" id="1.10.510.10">
    <property type="entry name" value="Transferase(Phosphotransferase) domain 1"/>
    <property type="match status" value="1"/>
</dbReference>
<keyword evidence="28" id="KW-1185">Reference proteome</keyword>
<evidence type="ECO:0000256" key="1">
    <source>
        <dbReference type="ARBA" id="ARBA00004202"/>
    </source>
</evidence>
<keyword evidence="15 23" id="KW-0067">ATP-binding</keyword>
<evidence type="ECO:0000256" key="23">
    <source>
        <dbReference type="PROSITE-ProRule" id="PRU10141"/>
    </source>
</evidence>
<dbReference type="GO" id="GO:0004674">
    <property type="term" value="F:protein serine/threonine kinase activity"/>
    <property type="evidence" value="ECO:0007669"/>
    <property type="project" value="UniProtKB-KW"/>
</dbReference>
<evidence type="ECO:0000256" key="3">
    <source>
        <dbReference type="ARBA" id="ARBA00004496"/>
    </source>
</evidence>
<dbReference type="GO" id="GO:0051493">
    <property type="term" value="P:regulation of cytoskeleton organization"/>
    <property type="evidence" value="ECO:0007669"/>
    <property type="project" value="TreeGrafter"/>
</dbReference>
<evidence type="ECO:0000256" key="10">
    <source>
        <dbReference type="ARBA" id="ARBA00022677"/>
    </source>
</evidence>
<evidence type="ECO:0000256" key="17">
    <source>
        <dbReference type="ARBA" id="ARBA00023136"/>
    </source>
</evidence>
<dbReference type="InterPro" id="IPR011009">
    <property type="entry name" value="Kinase-like_dom_sf"/>
</dbReference>
<organism evidence="27 28">
    <name type="scientific">Serinus canaria</name>
    <name type="common">Island canary</name>
    <name type="synonym">Fringilla canaria</name>
    <dbReference type="NCBI Taxonomy" id="9135"/>
    <lineage>
        <taxon>Eukaryota</taxon>
        <taxon>Metazoa</taxon>
        <taxon>Chordata</taxon>
        <taxon>Craniata</taxon>
        <taxon>Vertebrata</taxon>
        <taxon>Euteleostomi</taxon>
        <taxon>Archelosauria</taxon>
        <taxon>Archosauria</taxon>
        <taxon>Dinosauria</taxon>
        <taxon>Saurischia</taxon>
        <taxon>Theropoda</taxon>
        <taxon>Coelurosauria</taxon>
        <taxon>Aves</taxon>
        <taxon>Neognathae</taxon>
        <taxon>Neoaves</taxon>
        <taxon>Telluraves</taxon>
        <taxon>Australaves</taxon>
        <taxon>Passeriformes</taxon>
        <taxon>Passeroidea</taxon>
        <taxon>Fringillidae</taxon>
        <taxon>Carduelinae</taxon>
        <taxon>Serinus</taxon>
    </lineage>
</organism>
<feature type="binding site" evidence="23">
    <location>
        <position position="54"/>
    </location>
    <ligand>
        <name>ATP</name>
        <dbReference type="ChEBI" id="CHEBI:30616"/>
    </ligand>
</feature>
<evidence type="ECO:0000256" key="8">
    <source>
        <dbReference type="ARBA" id="ARBA00022490"/>
    </source>
</evidence>
<dbReference type="Gene3D" id="3.30.200.20">
    <property type="entry name" value="Phosphorylase Kinase, domain 1"/>
    <property type="match status" value="1"/>
</dbReference>
<keyword evidence="16 24" id="KW-0175">Coiled coil</keyword>
<evidence type="ECO:0000256" key="21">
    <source>
        <dbReference type="ARBA" id="ARBA00047899"/>
    </source>
</evidence>
<dbReference type="GO" id="GO:0005524">
    <property type="term" value="F:ATP binding"/>
    <property type="evidence" value="ECO:0007669"/>
    <property type="project" value="UniProtKB-UniRule"/>
</dbReference>
<accession>A0A8C9U7T5</accession>
<evidence type="ECO:0000256" key="7">
    <source>
        <dbReference type="ARBA" id="ARBA00022475"/>
    </source>
</evidence>
<evidence type="ECO:0000313" key="28">
    <source>
        <dbReference type="Proteomes" id="UP000694409"/>
    </source>
</evidence>